<dbReference type="InterPro" id="IPR003730">
    <property type="entry name" value="Cu_polyphenol_OxRdtase"/>
</dbReference>
<protein>
    <recommendedName>
        <fullName evidence="12">Purine nucleoside phosphorylase</fullName>
    </recommendedName>
</protein>
<dbReference type="CDD" id="cd16833">
    <property type="entry name" value="YfiH"/>
    <property type="match status" value="1"/>
</dbReference>
<evidence type="ECO:0000256" key="3">
    <source>
        <dbReference type="ARBA" id="ARBA00003215"/>
    </source>
</evidence>
<keyword evidence="6" id="KW-0479">Metal-binding</keyword>
<evidence type="ECO:0000313" key="14">
    <source>
        <dbReference type="Proteomes" id="UP001232445"/>
    </source>
</evidence>
<comment type="catalytic activity">
    <reaction evidence="1">
        <text>inosine + phosphate = alpha-D-ribose 1-phosphate + hypoxanthine</text>
        <dbReference type="Rhea" id="RHEA:27646"/>
        <dbReference type="ChEBI" id="CHEBI:17368"/>
        <dbReference type="ChEBI" id="CHEBI:17596"/>
        <dbReference type="ChEBI" id="CHEBI:43474"/>
        <dbReference type="ChEBI" id="CHEBI:57720"/>
        <dbReference type="EC" id="2.4.2.1"/>
    </reaction>
    <physiologicalReaction direction="left-to-right" evidence="1">
        <dbReference type="Rhea" id="RHEA:27647"/>
    </physiologicalReaction>
</comment>
<organism evidence="13 14">
    <name type="scientific">Caldalkalibacillus uzonensis</name>
    <dbReference type="NCBI Taxonomy" id="353224"/>
    <lineage>
        <taxon>Bacteria</taxon>
        <taxon>Bacillati</taxon>
        <taxon>Bacillota</taxon>
        <taxon>Bacilli</taxon>
        <taxon>Bacillales</taxon>
        <taxon>Bacillaceae</taxon>
        <taxon>Caldalkalibacillus</taxon>
    </lineage>
</organism>
<comment type="cofactor">
    <cofactor evidence="2">
        <name>Zn(2+)</name>
        <dbReference type="ChEBI" id="CHEBI:29105"/>
    </cofactor>
</comment>
<evidence type="ECO:0000256" key="1">
    <source>
        <dbReference type="ARBA" id="ARBA00000553"/>
    </source>
</evidence>
<comment type="function">
    <text evidence="3">Purine nucleoside enzyme that catalyzes the phosphorolysis of adenosine and inosine nucleosides, yielding D-ribose 1-phosphate and the respective free bases, adenine and hypoxanthine. Also catalyzes the phosphorolysis of S-methyl-5'-thioadenosine into adenine and S-methyl-5-thio-alpha-D-ribose 1-phosphate. Also has adenosine deaminase activity.</text>
</comment>
<proteinExistence type="inferred from homology"/>
<accession>A0ABU0CSY6</accession>
<evidence type="ECO:0000256" key="8">
    <source>
        <dbReference type="ARBA" id="ARBA00022833"/>
    </source>
</evidence>
<evidence type="ECO:0000256" key="2">
    <source>
        <dbReference type="ARBA" id="ARBA00001947"/>
    </source>
</evidence>
<dbReference type="InterPro" id="IPR038371">
    <property type="entry name" value="Cu_polyphenol_OxRdtase_sf"/>
</dbReference>
<dbReference type="Gene3D" id="3.60.140.10">
    <property type="entry name" value="CNF1/YfiH-like putative cysteine hydrolases"/>
    <property type="match status" value="1"/>
</dbReference>
<dbReference type="SUPFAM" id="SSF64438">
    <property type="entry name" value="CNF1/YfiH-like putative cysteine hydrolases"/>
    <property type="match status" value="1"/>
</dbReference>
<evidence type="ECO:0000256" key="12">
    <source>
        <dbReference type="RuleBase" id="RU361274"/>
    </source>
</evidence>
<dbReference type="EMBL" id="JAUSUQ010000006">
    <property type="protein sequence ID" value="MDQ0339237.1"/>
    <property type="molecule type" value="Genomic_DNA"/>
</dbReference>
<keyword evidence="8" id="KW-0862">Zinc</keyword>
<dbReference type="RefSeq" id="WP_307338904.1">
    <property type="nucleotide sequence ID" value="NZ_JAUSUQ010000006.1"/>
</dbReference>
<comment type="caution">
    <text evidence="13">The sequence shown here is derived from an EMBL/GenBank/DDBJ whole genome shotgun (WGS) entry which is preliminary data.</text>
</comment>
<name>A0ABU0CSY6_9BACI</name>
<evidence type="ECO:0000256" key="9">
    <source>
        <dbReference type="ARBA" id="ARBA00047989"/>
    </source>
</evidence>
<gene>
    <name evidence="13" type="ORF">J2S00_002023</name>
</gene>
<comment type="catalytic activity">
    <reaction evidence="10">
        <text>adenosine + phosphate = alpha-D-ribose 1-phosphate + adenine</text>
        <dbReference type="Rhea" id="RHEA:27642"/>
        <dbReference type="ChEBI" id="CHEBI:16335"/>
        <dbReference type="ChEBI" id="CHEBI:16708"/>
        <dbReference type="ChEBI" id="CHEBI:43474"/>
        <dbReference type="ChEBI" id="CHEBI:57720"/>
        <dbReference type="EC" id="2.4.2.1"/>
    </reaction>
    <physiologicalReaction direction="left-to-right" evidence="10">
        <dbReference type="Rhea" id="RHEA:27643"/>
    </physiologicalReaction>
</comment>
<evidence type="ECO:0000256" key="4">
    <source>
        <dbReference type="ARBA" id="ARBA00007353"/>
    </source>
</evidence>
<dbReference type="Proteomes" id="UP001232445">
    <property type="component" value="Unassembled WGS sequence"/>
</dbReference>
<dbReference type="PANTHER" id="PTHR30616:SF2">
    <property type="entry name" value="PURINE NUCLEOSIDE PHOSPHORYLASE LACC1"/>
    <property type="match status" value="1"/>
</dbReference>
<evidence type="ECO:0000256" key="10">
    <source>
        <dbReference type="ARBA" id="ARBA00048968"/>
    </source>
</evidence>
<comment type="catalytic activity">
    <reaction evidence="11">
        <text>S-methyl-5'-thioadenosine + phosphate = 5-(methylsulfanyl)-alpha-D-ribose 1-phosphate + adenine</text>
        <dbReference type="Rhea" id="RHEA:11852"/>
        <dbReference type="ChEBI" id="CHEBI:16708"/>
        <dbReference type="ChEBI" id="CHEBI:17509"/>
        <dbReference type="ChEBI" id="CHEBI:43474"/>
        <dbReference type="ChEBI" id="CHEBI:58533"/>
        <dbReference type="EC" id="2.4.2.28"/>
    </reaction>
    <physiologicalReaction direction="left-to-right" evidence="11">
        <dbReference type="Rhea" id="RHEA:11853"/>
    </physiologicalReaction>
</comment>
<keyword evidence="5" id="KW-0808">Transferase</keyword>
<evidence type="ECO:0000256" key="7">
    <source>
        <dbReference type="ARBA" id="ARBA00022801"/>
    </source>
</evidence>
<evidence type="ECO:0000256" key="11">
    <source>
        <dbReference type="ARBA" id="ARBA00049893"/>
    </source>
</evidence>
<evidence type="ECO:0000313" key="13">
    <source>
        <dbReference type="EMBL" id="MDQ0339237.1"/>
    </source>
</evidence>
<keyword evidence="14" id="KW-1185">Reference proteome</keyword>
<dbReference type="NCBIfam" id="TIGR00726">
    <property type="entry name" value="peptidoglycan editing factor PgeF"/>
    <property type="match status" value="1"/>
</dbReference>
<dbReference type="PANTHER" id="PTHR30616">
    <property type="entry name" value="UNCHARACTERIZED PROTEIN YFIH"/>
    <property type="match status" value="1"/>
</dbReference>
<comment type="catalytic activity">
    <reaction evidence="9">
        <text>adenosine + H2O + H(+) = inosine + NH4(+)</text>
        <dbReference type="Rhea" id="RHEA:24408"/>
        <dbReference type="ChEBI" id="CHEBI:15377"/>
        <dbReference type="ChEBI" id="CHEBI:15378"/>
        <dbReference type="ChEBI" id="CHEBI:16335"/>
        <dbReference type="ChEBI" id="CHEBI:17596"/>
        <dbReference type="ChEBI" id="CHEBI:28938"/>
        <dbReference type="EC" id="3.5.4.4"/>
    </reaction>
    <physiologicalReaction direction="left-to-right" evidence="9">
        <dbReference type="Rhea" id="RHEA:24409"/>
    </physiologicalReaction>
</comment>
<dbReference type="InterPro" id="IPR011324">
    <property type="entry name" value="Cytotoxic_necrot_fac-like_cat"/>
</dbReference>
<keyword evidence="7" id="KW-0378">Hydrolase</keyword>
<dbReference type="Pfam" id="PF02578">
    <property type="entry name" value="Cu-oxidase_4"/>
    <property type="match status" value="1"/>
</dbReference>
<reference evidence="13 14" key="1">
    <citation type="submission" date="2023-07" db="EMBL/GenBank/DDBJ databases">
        <title>Genomic Encyclopedia of Type Strains, Phase IV (KMG-IV): sequencing the most valuable type-strain genomes for metagenomic binning, comparative biology and taxonomic classification.</title>
        <authorList>
            <person name="Goeker M."/>
        </authorList>
    </citation>
    <scope>NUCLEOTIDE SEQUENCE [LARGE SCALE GENOMIC DNA]</scope>
    <source>
        <strain evidence="13 14">DSM 17740</strain>
    </source>
</reference>
<sequence>MSTSEVLTRSAEHLLIPTQWYKDYPWLIAGFTTRKQGVSRLPFASFNCALHVGDNEQDVMTNRQRLVERLGMSLEDMVCGEQVHGAELYYVKPGDKGRGSRGSDSAIPGVDGLYTDYPSILLTSFYADCVPLYLIDVRLKVVGLAHAGWRGTVAEIGPKMVKRWQAQFGSRPEEIKVLIGPAIGGCCYEVDDRVINALGSMMPRLSEGVIRDKEGGKYMLDLKQINYDLLIHTGIPGSNIDISQWCTSCRPDLFFSYRKEQGRTGRMASFIAIRQKSAQ</sequence>
<evidence type="ECO:0000256" key="6">
    <source>
        <dbReference type="ARBA" id="ARBA00022723"/>
    </source>
</evidence>
<comment type="similarity">
    <text evidence="4 12">Belongs to the purine nucleoside phosphorylase YfiH/LACC1 family.</text>
</comment>
<evidence type="ECO:0000256" key="5">
    <source>
        <dbReference type="ARBA" id="ARBA00022679"/>
    </source>
</evidence>